<dbReference type="PROSITE" id="PS51192">
    <property type="entry name" value="HELICASE_ATP_BIND_1"/>
    <property type="match status" value="1"/>
</dbReference>
<dbReference type="Pfam" id="PF11867">
    <property type="entry name" value="T1RH-like_C"/>
    <property type="match status" value="1"/>
</dbReference>
<dbReference type="PANTHER" id="PTHR30195:SF15">
    <property type="entry name" value="TYPE I RESTRICTION ENZYME HINDI ENDONUCLEASE SUBUNIT"/>
    <property type="match status" value="1"/>
</dbReference>
<evidence type="ECO:0000256" key="10">
    <source>
        <dbReference type="RuleBase" id="RU364115"/>
    </source>
</evidence>
<comment type="catalytic activity">
    <reaction evidence="1 10">
        <text>Endonucleolytic cleavage of DNA to give random double-stranded fragments with terminal 5'-phosphates, ATP is simultaneously hydrolyzed.</text>
        <dbReference type="EC" id="3.1.21.3"/>
    </reaction>
</comment>
<gene>
    <name evidence="12" type="ORF">DIT26_04850</name>
</gene>
<proteinExistence type="inferred from homology"/>
<dbReference type="InterPro" id="IPR021810">
    <property type="entry name" value="T1RH-like_C"/>
</dbReference>
<dbReference type="InterPro" id="IPR040980">
    <property type="entry name" value="SWI2_SNF2"/>
</dbReference>
<dbReference type="Gene3D" id="3.40.50.300">
    <property type="entry name" value="P-loop containing nucleotide triphosphate hydrolases"/>
    <property type="match status" value="2"/>
</dbReference>
<dbReference type="Pfam" id="PF22679">
    <property type="entry name" value="T1R_D3-like"/>
    <property type="match status" value="1"/>
</dbReference>
<keyword evidence="4 10" id="KW-0547">Nucleotide-binding</keyword>
<keyword evidence="6 12" id="KW-0255">Endonuclease</keyword>
<comment type="function">
    <text evidence="10">Subunit R is required for both nuclease and ATPase activities, but not for modification.</text>
</comment>
<comment type="caution">
    <text evidence="12">The sequence shown here is derived from an EMBL/GenBank/DDBJ whole genome shotgun (WGS) entry which is preliminary data.</text>
</comment>
<evidence type="ECO:0000256" key="1">
    <source>
        <dbReference type="ARBA" id="ARBA00000851"/>
    </source>
</evidence>
<keyword evidence="3" id="KW-0540">Nuclease</keyword>
<keyword evidence="9 10" id="KW-0238">DNA-binding</keyword>
<dbReference type="InterPro" id="IPR014001">
    <property type="entry name" value="Helicase_ATP-bd"/>
</dbReference>
<accession>A0A3D3TLW3</accession>
<dbReference type="InterPro" id="IPR007409">
    <property type="entry name" value="Restrct_endonuc_type1_HsdR_N"/>
</dbReference>
<dbReference type="CDD" id="cd18800">
    <property type="entry name" value="SF2_C_EcoR124I-like"/>
    <property type="match status" value="1"/>
</dbReference>
<dbReference type="Gene3D" id="3.90.1570.50">
    <property type="match status" value="1"/>
</dbReference>
<organism evidence="12 13">
    <name type="scientific">Mesotoga infera</name>
    <dbReference type="NCBI Taxonomy" id="1236046"/>
    <lineage>
        <taxon>Bacteria</taxon>
        <taxon>Thermotogati</taxon>
        <taxon>Thermotogota</taxon>
        <taxon>Thermotogae</taxon>
        <taxon>Kosmotogales</taxon>
        <taxon>Kosmotogaceae</taxon>
        <taxon>Mesotoga</taxon>
    </lineage>
</organism>
<keyword evidence="8 10" id="KW-0067">ATP-binding</keyword>
<dbReference type="NCBIfam" id="TIGR00348">
    <property type="entry name" value="hsdR"/>
    <property type="match status" value="1"/>
</dbReference>
<dbReference type="Proteomes" id="UP000264215">
    <property type="component" value="Unassembled WGS sequence"/>
</dbReference>
<name>A0A3D3TLW3_9BACT</name>
<dbReference type="GO" id="GO:0009307">
    <property type="term" value="P:DNA restriction-modification system"/>
    <property type="evidence" value="ECO:0007669"/>
    <property type="project" value="UniProtKB-KW"/>
</dbReference>
<dbReference type="Pfam" id="PF18766">
    <property type="entry name" value="SWI2_SNF2"/>
    <property type="match status" value="1"/>
</dbReference>
<evidence type="ECO:0000313" key="12">
    <source>
        <dbReference type="EMBL" id="HCO69901.1"/>
    </source>
</evidence>
<keyword evidence="7 10" id="KW-0378">Hydrolase</keyword>
<dbReference type="EC" id="3.1.21.3" evidence="10"/>
<dbReference type="GO" id="GO:0003677">
    <property type="term" value="F:DNA binding"/>
    <property type="evidence" value="ECO:0007669"/>
    <property type="project" value="UniProtKB-KW"/>
</dbReference>
<comment type="subunit">
    <text evidence="10">The type I restriction/modification system is composed of three polypeptides R, M and S.</text>
</comment>
<dbReference type="CDD" id="cd22332">
    <property type="entry name" value="HsdR_N"/>
    <property type="match status" value="1"/>
</dbReference>
<reference evidence="12 13" key="1">
    <citation type="journal article" date="2018" name="Nat. Biotechnol.">
        <title>A standardized bacterial taxonomy based on genome phylogeny substantially revises the tree of life.</title>
        <authorList>
            <person name="Parks D.H."/>
            <person name="Chuvochina M."/>
            <person name="Waite D.W."/>
            <person name="Rinke C."/>
            <person name="Skarshewski A."/>
            <person name="Chaumeil P.A."/>
            <person name="Hugenholtz P."/>
        </authorList>
    </citation>
    <scope>NUCLEOTIDE SEQUENCE [LARGE SCALE GENOMIC DNA]</scope>
    <source>
        <strain evidence="12">UBA9905</strain>
    </source>
</reference>
<evidence type="ECO:0000256" key="4">
    <source>
        <dbReference type="ARBA" id="ARBA00022741"/>
    </source>
</evidence>
<dbReference type="AlphaFoldDB" id="A0A3D3TLW3"/>
<dbReference type="SUPFAM" id="SSF52540">
    <property type="entry name" value="P-loop containing nucleoside triphosphate hydrolases"/>
    <property type="match status" value="2"/>
</dbReference>
<dbReference type="EMBL" id="DQBS01000116">
    <property type="protein sequence ID" value="HCO69901.1"/>
    <property type="molecule type" value="Genomic_DNA"/>
</dbReference>
<dbReference type="InterPro" id="IPR055180">
    <property type="entry name" value="HsdR_RecA-like_helicase_dom_2"/>
</dbReference>
<evidence type="ECO:0000256" key="3">
    <source>
        <dbReference type="ARBA" id="ARBA00022722"/>
    </source>
</evidence>
<evidence type="ECO:0000313" key="13">
    <source>
        <dbReference type="Proteomes" id="UP000264215"/>
    </source>
</evidence>
<evidence type="ECO:0000256" key="6">
    <source>
        <dbReference type="ARBA" id="ARBA00022759"/>
    </source>
</evidence>
<dbReference type="InterPro" id="IPR051268">
    <property type="entry name" value="Type-I_R_enzyme_R_subunit"/>
</dbReference>
<evidence type="ECO:0000256" key="7">
    <source>
        <dbReference type="ARBA" id="ARBA00022801"/>
    </source>
</evidence>
<keyword evidence="5 10" id="KW-0680">Restriction system</keyword>
<evidence type="ECO:0000256" key="8">
    <source>
        <dbReference type="ARBA" id="ARBA00022840"/>
    </source>
</evidence>
<dbReference type="Pfam" id="PF04313">
    <property type="entry name" value="HSDR_N"/>
    <property type="match status" value="1"/>
</dbReference>
<evidence type="ECO:0000256" key="9">
    <source>
        <dbReference type="ARBA" id="ARBA00023125"/>
    </source>
</evidence>
<evidence type="ECO:0000259" key="11">
    <source>
        <dbReference type="PROSITE" id="PS51192"/>
    </source>
</evidence>
<protein>
    <recommendedName>
        <fullName evidence="10">Type I restriction enzyme endonuclease subunit</fullName>
        <shortName evidence="10">R protein</shortName>
        <ecNumber evidence="10">3.1.21.3</ecNumber>
    </recommendedName>
</protein>
<evidence type="ECO:0000256" key="5">
    <source>
        <dbReference type="ARBA" id="ARBA00022747"/>
    </source>
</evidence>
<dbReference type="SMART" id="SM00487">
    <property type="entry name" value="DEXDc"/>
    <property type="match status" value="1"/>
</dbReference>
<dbReference type="InterPro" id="IPR004473">
    <property type="entry name" value="Restrct_endonuc_typeI_HsdR"/>
</dbReference>
<dbReference type="GO" id="GO:0005524">
    <property type="term" value="F:ATP binding"/>
    <property type="evidence" value="ECO:0007669"/>
    <property type="project" value="UniProtKB-KW"/>
</dbReference>
<sequence length="1039" mass="120140">MLDHRIFNERPESQERMIKLLQKLGYEYVPRAVAEEKRGSKSKVIFEDELVKFLGRQIFDYKGEKLHFSSESIGKAIRELDAPITNGLMMTSKVIYDLLCMGKSLEQTLPDGAMQSFDIKYIDFDNPANNIWQVTDEFEVERPNGKFARPDIVLLVNGIPLVVIECKKSSVDVIEGVRQNIRNWHPDYIPHLFKFAQIVIATNSNEFLYGTCGTAEKHFNRWKEEQKDWQEELCKKCSPDGKIVEQDRAAVSLLSRERLLQLTRSFIIYDANIKKIARYKQFFAVKKCMDRIKMKDGKGTKNGVLWHTQGSGKTISMIMLVKMIQRDKDFENPRFILVTDRKNLDKQILENFSNTKMHPTRATTGRGLVSLIKDDGKTVVTTIVNKFETAIKMNFRKENKNIFLIIDEGHRSHYGRLNTYMNVVLPNAVKLAFTGTPLIKEEKKNTYDKFGPLIDSYTMEDAISDGVTVPLVYEGRIIPQGISNAKIDEILKYVTAPLSEEEKEKLKKKYSTFFHLSQTTKRLEMVAVNVFEHFIHYCRPKGFKAILTCSSRASAIDMYHELESLGDLNSAVVISPSDTREGDDDDLSNSSREKINSFFSKIVIPLHGDSETYEEYVRTTFNREDNDIELIIVKDKLLTGFDAPIAAVLYVDKPMRDHNLLQAIARVNRVYPGKDFGLIVDYYGIFKKLHGALDLYSDEKSGMNQFDKDDIKDVLSGPQENSRELLRVRDNLLNLFPSIPIDERRTSVWQECLEKDDLRKEFYERLKEYSKMVDLLFSSYEFFNFVGVEKAEEYRRELLFFTKLRNSVSLIHDDSGEMSTKEYDDKIKNLLNKYVMANDAWTVQEPLDIMYKAKMDEQLKSLADSRSKADAIKTRMIAEISSREHDDPAIYMEFSERIKETIRRYEEERNTEKYLANMEKLAEDLREGRSGKSYPARIDNDSDSKAFYSTVLHELQEHSGLKANEAIEEDIAILSQGIKRAITGNTKIDWRDNVTVHKRIMAELDDLIFDFIEAHGLKVSTDIIDLILDKLLIVAKKRY</sequence>
<dbReference type="GO" id="GO:0009035">
    <property type="term" value="F:type I site-specific deoxyribonuclease activity"/>
    <property type="evidence" value="ECO:0007669"/>
    <property type="project" value="UniProtKB-EC"/>
</dbReference>
<feature type="domain" description="Helicase ATP-binding" evidence="11">
    <location>
        <begin position="294"/>
        <end position="455"/>
    </location>
</feature>
<dbReference type="InterPro" id="IPR027417">
    <property type="entry name" value="P-loop_NTPase"/>
</dbReference>
<dbReference type="PANTHER" id="PTHR30195">
    <property type="entry name" value="TYPE I SITE-SPECIFIC DEOXYRIBONUCLEASE PROTEIN SUBUNIT M AND R"/>
    <property type="match status" value="1"/>
</dbReference>
<evidence type="ECO:0000256" key="2">
    <source>
        <dbReference type="ARBA" id="ARBA00008598"/>
    </source>
</evidence>
<comment type="similarity">
    <text evidence="2 10">Belongs to the HsdR family.</text>
</comment>